<proteinExistence type="predicted"/>
<name>A0A8T0RTH1_PANVG</name>
<evidence type="ECO:0000313" key="3">
    <source>
        <dbReference type="Proteomes" id="UP000823388"/>
    </source>
</evidence>
<comment type="caution">
    <text evidence="2">The sequence shown here is derived from an EMBL/GenBank/DDBJ whole genome shotgun (WGS) entry which is preliminary data.</text>
</comment>
<evidence type="ECO:0000256" key="1">
    <source>
        <dbReference type="SAM" id="MobiDB-lite"/>
    </source>
</evidence>
<reference evidence="2" key="1">
    <citation type="submission" date="2020-05" db="EMBL/GenBank/DDBJ databases">
        <title>WGS assembly of Panicum virgatum.</title>
        <authorList>
            <person name="Lovell J.T."/>
            <person name="Jenkins J."/>
            <person name="Shu S."/>
            <person name="Juenger T.E."/>
            <person name="Schmutz J."/>
        </authorList>
    </citation>
    <scope>NUCLEOTIDE SEQUENCE</scope>
    <source>
        <strain evidence="2">AP13</strain>
    </source>
</reference>
<organism evidence="2 3">
    <name type="scientific">Panicum virgatum</name>
    <name type="common">Blackwell switchgrass</name>
    <dbReference type="NCBI Taxonomy" id="38727"/>
    <lineage>
        <taxon>Eukaryota</taxon>
        <taxon>Viridiplantae</taxon>
        <taxon>Streptophyta</taxon>
        <taxon>Embryophyta</taxon>
        <taxon>Tracheophyta</taxon>
        <taxon>Spermatophyta</taxon>
        <taxon>Magnoliopsida</taxon>
        <taxon>Liliopsida</taxon>
        <taxon>Poales</taxon>
        <taxon>Poaceae</taxon>
        <taxon>PACMAD clade</taxon>
        <taxon>Panicoideae</taxon>
        <taxon>Panicodae</taxon>
        <taxon>Paniceae</taxon>
        <taxon>Panicinae</taxon>
        <taxon>Panicum</taxon>
        <taxon>Panicum sect. Hiantes</taxon>
    </lineage>
</organism>
<keyword evidence="3" id="KW-1185">Reference proteome</keyword>
<feature type="compositionally biased region" description="Low complexity" evidence="1">
    <location>
        <begin position="82"/>
        <end position="95"/>
    </location>
</feature>
<feature type="region of interest" description="Disordered" evidence="1">
    <location>
        <begin position="40"/>
        <end position="100"/>
    </location>
</feature>
<protein>
    <submittedName>
        <fullName evidence="2">Uncharacterized protein</fullName>
    </submittedName>
</protein>
<feature type="compositionally biased region" description="Basic residues" evidence="1">
    <location>
        <begin position="133"/>
        <end position="145"/>
    </location>
</feature>
<gene>
    <name evidence="2" type="ORF">PVAP13_5NG223881</name>
</gene>
<dbReference type="AlphaFoldDB" id="A0A8T0RTH1"/>
<sequence>MDELYCCSVDALNEKPSCGRGASSDETTCTRTFVLSTVAIQEEDRRRGSKQGSSDSRRQSRCCVAAIASPSAPRRGRHTNGRPRSSASGRPPRAGLFLTRPGGPSRFRLLGWRGAMVRPPGSGSASQASWRYRSGRTGRKKRLAARRWASGGCRRAAEMVPRRRREIVEQAANPGPAVFSISLVRPDGFGSGSASGPARGRGRA</sequence>
<evidence type="ECO:0000313" key="2">
    <source>
        <dbReference type="EMBL" id="KAG2588108.1"/>
    </source>
</evidence>
<feature type="region of interest" description="Disordered" evidence="1">
    <location>
        <begin position="118"/>
        <end position="148"/>
    </location>
</feature>
<accession>A0A8T0RTH1</accession>
<dbReference type="EMBL" id="CM029046">
    <property type="protein sequence ID" value="KAG2588108.1"/>
    <property type="molecule type" value="Genomic_DNA"/>
</dbReference>
<dbReference type="Proteomes" id="UP000823388">
    <property type="component" value="Chromosome 5N"/>
</dbReference>